<keyword evidence="1" id="KW-1133">Transmembrane helix</keyword>
<feature type="transmembrane region" description="Helical" evidence="1">
    <location>
        <begin position="12"/>
        <end position="34"/>
    </location>
</feature>
<name>A0A6C0KPS4_9ZZZZ</name>
<dbReference type="AlphaFoldDB" id="A0A6C0KPS4"/>
<protein>
    <submittedName>
        <fullName evidence="2">Uncharacterized protein</fullName>
    </submittedName>
</protein>
<reference evidence="2" key="1">
    <citation type="journal article" date="2020" name="Nature">
        <title>Giant virus diversity and host interactions through global metagenomics.</title>
        <authorList>
            <person name="Schulz F."/>
            <person name="Roux S."/>
            <person name="Paez-Espino D."/>
            <person name="Jungbluth S."/>
            <person name="Walsh D.A."/>
            <person name="Denef V.J."/>
            <person name="McMahon K.D."/>
            <person name="Konstantinidis K.T."/>
            <person name="Eloe-Fadrosh E.A."/>
            <person name="Kyrpides N.C."/>
            <person name="Woyke T."/>
        </authorList>
    </citation>
    <scope>NUCLEOTIDE SEQUENCE</scope>
    <source>
        <strain evidence="2">GVMAG-S-3300013014-136</strain>
    </source>
</reference>
<evidence type="ECO:0000256" key="1">
    <source>
        <dbReference type="SAM" id="Phobius"/>
    </source>
</evidence>
<dbReference type="EMBL" id="MN740961">
    <property type="protein sequence ID" value="QHU20005.1"/>
    <property type="molecule type" value="Genomic_DNA"/>
</dbReference>
<evidence type="ECO:0000313" key="2">
    <source>
        <dbReference type="EMBL" id="QHU20005.1"/>
    </source>
</evidence>
<feature type="transmembrane region" description="Helical" evidence="1">
    <location>
        <begin position="54"/>
        <end position="73"/>
    </location>
</feature>
<accession>A0A6C0KPS4</accession>
<proteinExistence type="predicted"/>
<keyword evidence="1" id="KW-0472">Membrane</keyword>
<sequence>MVRQQVPLQQKLLISLFCSILFIILSMPIVYHFTNGIFETLDIHVLGIDGNPTITGLVLHAIVFGLIVLLTMYF</sequence>
<keyword evidence="1" id="KW-0812">Transmembrane</keyword>
<organism evidence="2">
    <name type="scientific">viral metagenome</name>
    <dbReference type="NCBI Taxonomy" id="1070528"/>
    <lineage>
        <taxon>unclassified sequences</taxon>
        <taxon>metagenomes</taxon>
        <taxon>organismal metagenomes</taxon>
    </lineage>
</organism>